<protein>
    <recommendedName>
        <fullName evidence="4">MYXO-CTERM domain-containing protein</fullName>
    </recommendedName>
</protein>
<dbReference type="EMBL" id="PDJI01000004">
    <property type="protein sequence ID" value="PFG39882.1"/>
    <property type="molecule type" value="Genomic_DNA"/>
</dbReference>
<proteinExistence type="predicted"/>
<keyword evidence="1" id="KW-0812">Transmembrane</keyword>
<sequence length="235" mass="23342">MNSAPSPRSSLAALRRPAPLGRAAALAVAPVVLAAGLLAPALPARAAGAEAEPVVTGQACTQDDGVTVVVDLSDLGEDVRVGCATGDPASGREALEKAGFTTTDSVPGMICAIDNLPDPCPEEFDGRYWAYFSAESDGAWTAQTEGADTADPAPGAFEGWRYNDGSTGPGVEPAELVAAGTADVVMEEDAPAAEANQAAESEGGPSTGTVAALGAAVVAVAVAVVLLRRRGGGRA</sequence>
<name>A0A2A9ENQ0_9MICO</name>
<evidence type="ECO:0000313" key="3">
    <source>
        <dbReference type="Proteomes" id="UP000222106"/>
    </source>
</evidence>
<accession>A0A2A9ENQ0</accession>
<reference evidence="2 3" key="1">
    <citation type="submission" date="2017-10" db="EMBL/GenBank/DDBJ databases">
        <title>Sequencing the genomes of 1000 actinobacteria strains.</title>
        <authorList>
            <person name="Klenk H.-P."/>
        </authorList>
    </citation>
    <scope>NUCLEOTIDE SEQUENCE [LARGE SCALE GENOMIC DNA]</scope>
    <source>
        <strain evidence="2 3">DSM 21838</strain>
    </source>
</reference>
<keyword evidence="1" id="KW-1133">Transmembrane helix</keyword>
<dbReference type="OrthoDB" id="4401005at2"/>
<comment type="caution">
    <text evidence="2">The sequence shown here is derived from an EMBL/GenBank/DDBJ whole genome shotgun (WGS) entry which is preliminary data.</text>
</comment>
<dbReference type="Proteomes" id="UP000222106">
    <property type="component" value="Unassembled WGS sequence"/>
</dbReference>
<dbReference type="RefSeq" id="WP_098483906.1">
    <property type="nucleotide sequence ID" value="NZ_PDJI01000004.1"/>
</dbReference>
<dbReference type="AlphaFoldDB" id="A0A2A9ENQ0"/>
<gene>
    <name evidence="2" type="ORF">ATJ97_2402</name>
</gene>
<evidence type="ECO:0000313" key="2">
    <source>
        <dbReference type="EMBL" id="PFG39882.1"/>
    </source>
</evidence>
<organism evidence="2 3">
    <name type="scientific">Georgenia soli</name>
    <dbReference type="NCBI Taxonomy" id="638953"/>
    <lineage>
        <taxon>Bacteria</taxon>
        <taxon>Bacillati</taxon>
        <taxon>Actinomycetota</taxon>
        <taxon>Actinomycetes</taxon>
        <taxon>Micrococcales</taxon>
        <taxon>Bogoriellaceae</taxon>
        <taxon>Georgenia</taxon>
    </lineage>
</organism>
<keyword evidence="3" id="KW-1185">Reference proteome</keyword>
<feature type="transmembrane region" description="Helical" evidence="1">
    <location>
        <begin position="210"/>
        <end position="227"/>
    </location>
</feature>
<keyword evidence="1" id="KW-0472">Membrane</keyword>
<evidence type="ECO:0008006" key="4">
    <source>
        <dbReference type="Google" id="ProtNLM"/>
    </source>
</evidence>
<evidence type="ECO:0000256" key="1">
    <source>
        <dbReference type="SAM" id="Phobius"/>
    </source>
</evidence>